<feature type="region of interest" description="Disordered" evidence="10">
    <location>
        <begin position="1241"/>
        <end position="1308"/>
    </location>
</feature>
<dbReference type="SUPFAM" id="SSF160481">
    <property type="entry name" value="BRK domain-like"/>
    <property type="match status" value="1"/>
</dbReference>
<feature type="region of interest" description="Disordered" evidence="10">
    <location>
        <begin position="1513"/>
        <end position="1802"/>
    </location>
</feature>
<dbReference type="Pfam" id="PF00628">
    <property type="entry name" value="PHD"/>
    <property type="match status" value="1"/>
</dbReference>
<feature type="compositionally biased region" description="Polar residues" evidence="10">
    <location>
        <begin position="2011"/>
        <end position="2024"/>
    </location>
</feature>
<evidence type="ECO:0000256" key="5">
    <source>
        <dbReference type="ARBA" id="ARBA00023015"/>
    </source>
</evidence>
<dbReference type="Proteomes" id="UP000075886">
    <property type="component" value="Unassembled WGS sequence"/>
</dbReference>
<feature type="compositionally biased region" description="Low complexity" evidence="10">
    <location>
        <begin position="892"/>
        <end position="906"/>
    </location>
</feature>
<dbReference type="InterPro" id="IPR036575">
    <property type="entry name" value="TFIIS_cen_dom_sf"/>
</dbReference>
<feature type="compositionally biased region" description="Basic residues" evidence="10">
    <location>
        <begin position="1551"/>
        <end position="1568"/>
    </location>
</feature>
<dbReference type="InterPro" id="IPR006576">
    <property type="entry name" value="BRK_domain"/>
</dbReference>
<feature type="compositionally biased region" description="Low complexity" evidence="10">
    <location>
        <begin position="446"/>
        <end position="462"/>
    </location>
</feature>
<dbReference type="SMART" id="SM00592">
    <property type="entry name" value="BRK"/>
    <property type="match status" value="1"/>
</dbReference>
<dbReference type="PANTHER" id="PTHR11477:SF51">
    <property type="entry name" value="PROTEIN PARTNER OF SNF, ISOFORM B"/>
    <property type="match status" value="1"/>
</dbReference>
<feature type="region of interest" description="Disordered" evidence="10">
    <location>
        <begin position="1190"/>
        <end position="1222"/>
    </location>
</feature>
<dbReference type="Gene3D" id="1.10.472.30">
    <property type="entry name" value="Transcription elongation factor S-II, central domain"/>
    <property type="match status" value="1"/>
</dbReference>
<dbReference type="PROSITE" id="PS50016">
    <property type="entry name" value="ZF_PHD_2"/>
    <property type="match status" value="1"/>
</dbReference>
<dbReference type="SUPFAM" id="SSF57903">
    <property type="entry name" value="FYVE/PHD zinc finger"/>
    <property type="match status" value="1"/>
</dbReference>
<comment type="subcellular location">
    <subcellularLocation>
        <location evidence="1">Nucleus</location>
    </subcellularLocation>
</comment>
<feature type="region of interest" description="Disordered" evidence="10">
    <location>
        <begin position="13"/>
        <end position="42"/>
    </location>
</feature>
<organism evidence="13 14">
    <name type="scientific">Anopheles farauti</name>
    <dbReference type="NCBI Taxonomy" id="69004"/>
    <lineage>
        <taxon>Eukaryota</taxon>
        <taxon>Metazoa</taxon>
        <taxon>Ecdysozoa</taxon>
        <taxon>Arthropoda</taxon>
        <taxon>Hexapoda</taxon>
        <taxon>Insecta</taxon>
        <taxon>Pterygota</taxon>
        <taxon>Neoptera</taxon>
        <taxon>Endopterygota</taxon>
        <taxon>Diptera</taxon>
        <taxon>Nematocera</taxon>
        <taxon>Culicoidea</taxon>
        <taxon>Culicidae</taxon>
        <taxon>Anophelinae</taxon>
        <taxon>Anopheles</taxon>
    </lineage>
</organism>
<feature type="region of interest" description="Disordered" evidence="10">
    <location>
        <begin position="106"/>
        <end position="151"/>
    </location>
</feature>
<dbReference type="Gene3D" id="3.30.40.10">
    <property type="entry name" value="Zinc/RING finger domain, C3HC4 (zinc finger)"/>
    <property type="match status" value="1"/>
</dbReference>
<dbReference type="InterPro" id="IPR001965">
    <property type="entry name" value="Znf_PHD"/>
</dbReference>
<reference evidence="14" key="1">
    <citation type="submission" date="2014-01" db="EMBL/GenBank/DDBJ databases">
        <title>The Genome Sequence of Anopheles farauti FAR1 (V2).</title>
        <authorList>
            <consortium name="The Broad Institute Genomics Platform"/>
            <person name="Neafsey D.E."/>
            <person name="Besansky N."/>
            <person name="Howell P."/>
            <person name="Walton C."/>
            <person name="Young S.K."/>
            <person name="Zeng Q."/>
            <person name="Gargeya S."/>
            <person name="Fitzgerald M."/>
            <person name="Haas B."/>
            <person name="Abouelleil A."/>
            <person name="Allen A.W."/>
            <person name="Alvarado L."/>
            <person name="Arachchi H.M."/>
            <person name="Berlin A.M."/>
            <person name="Chapman S.B."/>
            <person name="Gainer-Dewar J."/>
            <person name="Goldberg J."/>
            <person name="Griggs A."/>
            <person name="Gujja S."/>
            <person name="Hansen M."/>
            <person name="Howarth C."/>
            <person name="Imamovic A."/>
            <person name="Ireland A."/>
            <person name="Larimer J."/>
            <person name="McCowan C."/>
            <person name="Murphy C."/>
            <person name="Pearson M."/>
            <person name="Poon T.W."/>
            <person name="Priest M."/>
            <person name="Roberts A."/>
            <person name="Saif S."/>
            <person name="Shea T."/>
            <person name="Sisk P."/>
            <person name="Sykes S."/>
            <person name="Wortman J."/>
            <person name="Nusbaum C."/>
            <person name="Birren B."/>
        </authorList>
    </citation>
    <scope>NUCLEOTIDE SEQUENCE [LARGE SCALE GENOMIC DNA]</scope>
    <source>
        <strain evidence="14">FAR1</strain>
    </source>
</reference>
<feature type="region of interest" description="Disordered" evidence="10">
    <location>
        <begin position="821"/>
        <end position="945"/>
    </location>
</feature>
<feature type="compositionally biased region" description="Low complexity" evidence="10">
    <location>
        <begin position="114"/>
        <end position="141"/>
    </location>
</feature>
<feature type="compositionally biased region" description="Basic and acidic residues" evidence="10">
    <location>
        <begin position="382"/>
        <end position="401"/>
    </location>
</feature>
<feature type="compositionally biased region" description="Low complexity" evidence="10">
    <location>
        <begin position="1784"/>
        <end position="1793"/>
    </location>
</feature>
<dbReference type="PROSITE" id="PS51321">
    <property type="entry name" value="TFIIS_CENTRAL"/>
    <property type="match status" value="1"/>
</dbReference>
<feature type="region of interest" description="Disordered" evidence="10">
    <location>
        <begin position="1978"/>
        <end position="2071"/>
    </location>
</feature>
<dbReference type="InterPro" id="IPR013083">
    <property type="entry name" value="Znf_RING/FYVE/PHD"/>
</dbReference>
<reference evidence="13" key="2">
    <citation type="submission" date="2020-05" db="UniProtKB">
        <authorList>
            <consortium name="EnsemblMetazoa"/>
        </authorList>
    </citation>
    <scope>IDENTIFICATION</scope>
    <source>
        <strain evidence="13">FAR1</strain>
    </source>
</reference>
<dbReference type="InterPro" id="IPR012921">
    <property type="entry name" value="SPOC_C"/>
</dbReference>
<evidence type="ECO:0000256" key="10">
    <source>
        <dbReference type="SAM" id="MobiDB-lite"/>
    </source>
</evidence>
<feature type="domain" description="PHD-type" evidence="11">
    <location>
        <begin position="979"/>
        <end position="1033"/>
    </location>
</feature>
<feature type="compositionally biased region" description="Low complexity" evidence="10">
    <location>
        <begin position="1254"/>
        <end position="1267"/>
    </location>
</feature>
<dbReference type="InterPro" id="IPR037259">
    <property type="entry name" value="BRK_sf"/>
</dbReference>
<feature type="region of interest" description="Disordered" evidence="10">
    <location>
        <begin position="1144"/>
        <end position="1172"/>
    </location>
</feature>
<accession>A0A182QKI0</accession>
<dbReference type="SMART" id="SM00249">
    <property type="entry name" value="PHD"/>
    <property type="match status" value="1"/>
</dbReference>
<feature type="compositionally biased region" description="Polar residues" evidence="10">
    <location>
        <begin position="931"/>
        <end position="945"/>
    </location>
</feature>
<dbReference type="STRING" id="69004.A0A182QKI0"/>
<dbReference type="InterPro" id="IPR019787">
    <property type="entry name" value="Znf_PHD-finger"/>
</dbReference>
<feature type="compositionally biased region" description="Basic residues" evidence="10">
    <location>
        <begin position="1578"/>
        <end position="1589"/>
    </location>
</feature>
<feature type="coiled-coil region" evidence="9">
    <location>
        <begin position="2167"/>
        <end position="2194"/>
    </location>
</feature>
<dbReference type="EnsemblMetazoa" id="AFAF012063-RA">
    <property type="protein sequence ID" value="AFAF012063-PA"/>
    <property type="gene ID" value="AFAF012063"/>
</dbReference>
<feature type="region of interest" description="Disordered" evidence="10">
    <location>
        <begin position="540"/>
        <end position="560"/>
    </location>
</feature>
<protein>
    <recommendedName>
        <fullName evidence="15">PHD finger protein 3</fullName>
    </recommendedName>
</protein>
<dbReference type="VEuPathDB" id="VectorBase:AFAF012063"/>
<dbReference type="Gene3D" id="3.40.5.120">
    <property type="match status" value="1"/>
</dbReference>
<dbReference type="CDD" id="cd15552">
    <property type="entry name" value="PHD_PHF3_like"/>
    <property type="match status" value="1"/>
</dbReference>
<dbReference type="CDD" id="cd22581">
    <property type="entry name" value="SPOC_PPS-like"/>
    <property type="match status" value="1"/>
</dbReference>
<dbReference type="Pfam" id="PF07744">
    <property type="entry name" value="SPOC"/>
    <property type="match status" value="1"/>
</dbReference>
<keyword evidence="6" id="KW-0804">Transcription</keyword>
<dbReference type="PROSITE" id="PS01359">
    <property type="entry name" value="ZF_PHD_1"/>
    <property type="match status" value="1"/>
</dbReference>
<feature type="compositionally biased region" description="Polar residues" evidence="10">
    <location>
        <begin position="1244"/>
        <end position="1253"/>
    </location>
</feature>
<feature type="compositionally biased region" description="Polar residues" evidence="10">
    <location>
        <begin position="1274"/>
        <end position="1287"/>
    </location>
</feature>
<dbReference type="InterPro" id="IPR019786">
    <property type="entry name" value="Zinc_finger_PHD-type_CS"/>
</dbReference>
<dbReference type="GO" id="GO:0008270">
    <property type="term" value="F:zinc ion binding"/>
    <property type="evidence" value="ECO:0007669"/>
    <property type="project" value="UniProtKB-KW"/>
</dbReference>
<evidence type="ECO:0000259" key="11">
    <source>
        <dbReference type="PROSITE" id="PS50016"/>
    </source>
</evidence>
<feature type="compositionally biased region" description="Low complexity" evidence="10">
    <location>
        <begin position="841"/>
        <end position="865"/>
    </location>
</feature>
<feature type="region of interest" description="Disordered" evidence="10">
    <location>
        <begin position="1042"/>
        <end position="1077"/>
    </location>
</feature>
<feature type="compositionally biased region" description="Polar residues" evidence="10">
    <location>
        <begin position="1190"/>
        <end position="1217"/>
    </location>
</feature>
<evidence type="ECO:0008006" key="15">
    <source>
        <dbReference type="Google" id="ProtNLM"/>
    </source>
</evidence>
<feature type="compositionally biased region" description="Low complexity" evidence="10">
    <location>
        <begin position="1513"/>
        <end position="1523"/>
    </location>
</feature>
<keyword evidence="14" id="KW-1185">Reference proteome</keyword>
<evidence type="ECO:0000256" key="8">
    <source>
        <dbReference type="PROSITE-ProRule" id="PRU00146"/>
    </source>
</evidence>
<dbReference type="GO" id="GO:0006351">
    <property type="term" value="P:DNA-templated transcription"/>
    <property type="evidence" value="ECO:0007669"/>
    <property type="project" value="InterPro"/>
</dbReference>
<keyword evidence="4" id="KW-0862">Zinc</keyword>
<feature type="compositionally biased region" description="Low complexity" evidence="10">
    <location>
        <begin position="489"/>
        <end position="503"/>
    </location>
</feature>
<proteinExistence type="predicted"/>
<dbReference type="EMBL" id="AXCN02001919">
    <property type="status" value="NOT_ANNOTATED_CDS"/>
    <property type="molecule type" value="Genomic_DNA"/>
</dbReference>
<evidence type="ECO:0000256" key="3">
    <source>
        <dbReference type="ARBA" id="ARBA00022771"/>
    </source>
</evidence>
<evidence type="ECO:0000313" key="14">
    <source>
        <dbReference type="Proteomes" id="UP000075886"/>
    </source>
</evidence>
<dbReference type="Pfam" id="PF07500">
    <property type="entry name" value="TFIIS_M"/>
    <property type="match status" value="1"/>
</dbReference>
<dbReference type="InterPro" id="IPR011011">
    <property type="entry name" value="Znf_FYVE_PHD"/>
</dbReference>
<evidence type="ECO:0000256" key="6">
    <source>
        <dbReference type="ARBA" id="ARBA00023163"/>
    </source>
</evidence>
<keyword evidence="3 8" id="KW-0863">Zinc-finger</keyword>
<evidence type="ECO:0000256" key="7">
    <source>
        <dbReference type="ARBA" id="ARBA00023242"/>
    </source>
</evidence>
<feature type="compositionally biased region" description="Polar residues" evidence="10">
    <location>
        <begin position="1151"/>
        <end position="1172"/>
    </location>
</feature>
<name>A0A182QKI0_9DIPT</name>
<feature type="compositionally biased region" description="Basic residues" evidence="10">
    <location>
        <begin position="359"/>
        <end position="368"/>
    </location>
</feature>
<dbReference type="InterPro" id="IPR003618">
    <property type="entry name" value="TFIIS_cen_dom"/>
</dbReference>
<sequence>MSSSVFKVYATSSRDGFESDAGSSGGIGAKQSELDGPDAVPEDLKIDSNLVIVVNKDGSVSVDQTTLQSILANETNDTSVSVVRISSPTPSIENEIEQERLLKEQKKQLDADADAASSNEDSNEDSNSVAGTSSATSSVVGIVTRRGRPPGKKNAVAMLVEEDDDPKHVSLTVEAYYSPREASNFAAQVLSLTGYEHPLRKEAVDIEFLKRIVSNDHCYTPLSSPTQKLPPRTLFDDVDSSEESTVSVRSKSDTGSIAGAKMGNVRNMVAVKVGKASPIITSNATALPLGKIGRKTGTLQQEDKKTAKSSYHVGKSTPDDKGDEEDEDVFDSDYTEEETSYSEGDDEMDADFSVTGRTTIKKRKRPVKNKLSPKTPLRHTYKKSDMKDFATESAYKEGDKHRSGKLGGKTATPSGKLVPSQKTVGKAEQTAKAFSAKKDVLHKSHGSSSSSGSTTPTTPNSKHSLTGHSVGKLQTKSEASQPKQHTPAAVISPVSTVPTSTTAPKKEKKAKSNMHDAALFSDMSALFSTPDIIKKVNASKAATPTVSNSATGGGTPAPVATSARSVVPVKTSLASPITASPGQKPPIVPTLVTASSNHPNTPSSSEQRVLDLADAVGQDSLNPPISIPPMAGTSTQLPAELQLPRVVEVPNVLTVLQTPSTEPGAPIMSTLMPEEKPIAQVVTPVVGMLPDTSILDALNSNDDTLPEELLEHVAELAKNKELQEILDKQVLGVIGNEALLAPPVVPLGTAEVVGASMLPEQHLILPIAQHSNPTTFPIVAVQNPAPNTSVESAVQPVPPRKEAIQIRRSDGRVITLPPIEAPATRASKRRAQGSGSGIANVTTSTTTTTTTTATTTPVRPTPSSVASGSVDPTVPLTVVESPRISRRQSVKSASTPSSSRPATPATLDAGPRESEEPGDLVIDEAAKSKRTNSVRQSVDNSSRLKRVSSSNVAIAIEAAAQDDDYESDESWNSEDDPDRLWCICRQPHNNRFMICCDSCEDWFHGKCVNITKAMGQQMEHDGIEWTCPNCLKKKQDRQHAATTVGNAQQTVPKNDKPKDRTSVAASAATPSAGASDASNDAQMIIVMERKTGRCLTGKNAPSIENLKKWLQAHPTFELVPPGSVQASIILAKQAEVRKQQLAKEAAEKKSNTSNANIASTASGTSSQNSPKIQTQLKFNEQKKIVISTPSSANALQLSGKSQTTPKVLTTTSKQTPQKVAVSASSPVLVAKAVATPPVRAVANAGQQQKSNVQPTTPNSATTASNSSKQRKFSHTPSPVASGSVSAEQTKHSRGSKTATTPGGENIRVTVKKTLKEHLMQRTAELPEDGTIKRLTEEEIDRFVSDTEHEMFLLFNKDTGMKYRAKYRSLVFNIKDRKNLSLFQKISEKSIEPKQLVRMTADELASQELAQWREKEAKHQLEMIKKSELDLLACAKNYVLKTHKGEEVIEGKTDDRVQLDPSAPLEDVVQLLNNSAVSSTSELDESSSSFLEGSYRSKDYDYGGVYGKSYAGIYGSGPISSSSSSGGGAAMSGGKPEHAGGTSTSSSSSRKKESRSRSSRSRSRSRGRKHERDRSRDRSRSKHKRKRSRDRSHDRDRERGERDKERDRERDRDRDRERHHKGRERSRDHSKHERKSSREKETSSKSTSEKRRTSTASRGTDGTVEPSAGKGGSLELERKESKSNEAQSKTAAGVSKKRDDTTSKDGGSAKSALVSDQTVQKQPIKADEGGSTTDVVQDPVKPADDGEKSSVVVSAESTNKESKSDQDQEPTSTVTIPTPPHYPYEGESSEPTSSGGDGGGGIVDEQTLEAEKNHWTGSVHMIDVASIEMSIRAVSGDIHDVVRDFTEDLNICGTIKPEIVWEYIGQIKKSPNKEVCLVRFHSPEASAYYTLYNHLHTRKRYSVVKSPSSAIKDFYIFPLPGDQMIPMILKPLRGVGIIEGDKKPNLLLGILVKIKAGKRPASLAAPVSASATVAKLVRHQPRPALNTTSAGTSGQATSGSGSLTQQVISKYASKQTHPSVSTGRELSSDAGAVSPKAALSDGNSNLDPIEVRPDATGTEGSHLSASDTLAGDPMDVEVDMDIIKAPIAGKASSIVSTEGNSNSSVSGSSSRVPPETNAMLIDDDDDEPYSPGGGSDDSNFADVTAIVDTSKVTRSSTAVPDTVVDTDEERMRIAMEELNRKIAEQKNEIMGLITTADLKEEEINSALPPSLINEIPIPPNLSQILASIKGGSGGGGLIASGAATPVGNVTEIVPSSSGLLSSEASVTAATEANDDDEEYNPTTPSLYCAYKAAASSAIPYSAIPVANSQGDIDERILPATLLPAVAPIVPAAAFDPTASIAAPVAVVTNLSMGALPSVDSVCTPAIASSSEGESRLAKLSEEELLSMVPDDAILPDSSSKDS</sequence>
<feature type="compositionally biased region" description="Polar residues" evidence="10">
    <location>
        <begin position="540"/>
        <end position="550"/>
    </location>
</feature>
<feature type="compositionally biased region" description="Acidic residues" evidence="10">
    <location>
        <begin position="321"/>
        <end position="350"/>
    </location>
</feature>
<dbReference type="SMART" id="SM00510">
    <property type="entry name" value="TFS2M"/>
    <property type="match status" value="1"/>
</dbReference>
<feature type="compositionally biased region" description="Basic and acidic residues" evidence="10">
    <location>
        <begin position="1624"/>
        <end position="1651"/>
    </location>
</feature>
<keyword evidence="9" id="KW-0175">Coiled coil</keyword>
<keyword evidence="7" id="KW-0539">Nucleus</keyword>
<feature type="compositionally biased region" description="Low complexity" evidence="10">
    <location>
        <begin position="1062"/>
        <end position="1077"/>
    </location>
</feature>
<evidence type="ECO:0000259" key="12">
    <source>
        <dbReference type="PROSITE" id="PS51321"/>
    </source>
</evidence>
<evidence type="ECO:0000313" key="13">
    <source>
        <dbReference type="EnsemblMetazoa" id="AFAF012063-PA"/>
    </source>
</evidence>
<dbReference type="Pfam" id="PF07533">
    <property type="entry name" value="BRK"/>
    <property type="match status" value="1"/>
</dbReference>
<feature type="compositionally biased region" description="Low complexity" evidence="10">
    <location>
        <begin position="2094"/>
        <end position="2109"/>
    </location>
</feature>
<feature type="region of interest" description="Disordered" evidence="10">
    <location>
        <begin position="2093"/>
        <end position="2139"/>
    </location>
</feature>
<keyword evidence="5" id="KW-0805">Transcription regulation</keyword>
<feature type="compositionally biased region" description="Polar residues" evidence="10">
    <location>
        <begin position="2057"/>
        <end position="2066"/>
    </location>
</feature>
<feature type="compositionally biased region" description="Polar residues" evidence="10">
    <location>
        <begin position="1042"/>
        <end position="1052"/>
    </location>
</feature>
<feature type="compositionally biased region" description="Basic and acidic residues" evidence="10">
    <location>
        <begin position="1590"/>
        <end position="1615"/>
    </location>
</feature>
<dbReference type="GO" id="GO:0005634">
    <property type="term" value="C:nucleus"/>
    <property type="evidence" value="ECO:0007669"/>
    <property type="project" value="UniProtKB-SubCell"/>
</dbReference>
<keyword evidence="2" id="KW-0479">Metal-binding</keyword>
<evidence type="ECO:0000256" key="4">
    <source>
        <dbReference type="ARBA" id="ARBA00022833"/>
    </source>
</evidence>
<feature type="domain" description="TFIIS central" evidence="12">
    <location>
        <begin position="1306"/>
        <end position="1431"/>
    </location>
</feature>
<dbReference type="PANTHER" id="PTHR11477">
    <property type="entry name" value="TRANSCRIPTION FACTOR S-II ZINC FINGER DOMAIN-CONTAINING PROTEIN"/>
    <property type="match status" value="1"/>
</dbReference>
<dbReference type="SUPFAM" id="SSF46942">
    <property type="entry name" value="Elongation factor TFIIS domain 2"/>
    <property type="match status" value="1"/>
</dbReference>
<feature type="region of interest" description="Disordered" evidence="10">
    <location>
        <begin position="220"/>
        <end position="259"/>
    </location>
</feature>
<feature type="compositionally biased region" description="Polar residues" evidence="10">
    <location>
        <begin position="463"/>
        <end position="484"/>
    </location>
</feature>
<evidence type="ECO:0000256" key="9">
    <source>
        <dbReference type="SAM" id="Coils"/>
    </source>
</evidence>
<evidence type="ECO:0000256" key="1">
    <source>
        <dbReference type="ARBA" id="ARBA00004123"/>
    </source>
</evidence>
<evidence type="ECO:0000256" key="2">
    <source>
        <dbReference type="ARBA" id="ARBA00022723"/>
    </source>
</evidence>
<feature type="compositionally biased region" description="Low complexity" evidence="10">
    <location>
        <begin position="1986"/>
        <end position="2005"/>
    </location>
</feature>
<feature type="region of interest" description="Disordered" evidence="10">
    <location>
        <begin position="295"/>
        <end position="514"/>
    </location>
</feature>